<sequence length="208" mass="23574">MSVADSYFDELFCNNDDPWAFKQRWYERRKRALTMAALPREHYRAIFEPGCANGELSAALAARCDALVCCDTSSLAVDLARHRLAALPHATVVQARLPHQWPQGQFDLIVFSELGYYLDVDDLNRLIDCALSALAPDGQLLACHWRPDIEGCPLNAQAVHDILGKRLAMHRLFSHHEQDFLLDLWSRDETSVAEQEFSHDRHSDSGAQ</sequence>
<accession>A0AA40P8A2</accession>
<gene>
    <name evidence="1" type="ORF">ALO43_00295</name>
</gene>
<dbReference type="Proteomes" id="UP000050523">
    <property type="component" value="Unassembled WGS sequence"/>
</dbReference>
<dbReference type="InterPro" id="IPR029063">
    <property type="entry name" value="SAM-dependent_MTases_sf"/>
</dbReference>
<evidence type="ECO:0000313" key="2">
    <source>
        <dbReference type="Proteomes" id="UP000050523"/>
    </source>
</evidence>
<dbReference type="GO" id="GO:0008757">
    <property type="term" value="F:S-adenosylmethionine-dependent methyltransferase activity"/>
    <property type="evidence" value="ECO:0007669"/>
    <property type="project" value="InterPro"/>
</dbReference>
<evidence type="ECO:0008006" key="3">
    <source>
        <dbReference type="Google" id="ProtNLM"/>
    </source>
</evidence>
<dbReference type="Gene3D" id="3.40.50.150">
    <property type="entry name" value="Vaccinia Virus protein VP39"/>
    <property type="match status" value="1"/>
</dbReference>
<organism evidence="1 2">
    <name type="scientific">Pseudomonas tremae</name>
    <dbReference type="NCBI Taxonomy" id="200454"/>
    <lineage>
        <taxon>Bacteria</taxon>
        <taxon>Pseudomonadati</taxon>
        <taxon>Pseudomonadota</taxon>
        <taxon>Gammaproteobacteria</taxon>
        <taxon>Pseudomonadales</taxon>
        <taxon>Pseudomonadaceae</taxon>
        <taxon>Pseudomonas</taxon>
    </lineage>
</organism>
<dbReference type="InterPro" id="IPR008715">
    <property type="entry name" value="SAM-MeTfrase_NodS-like"/>
</dbReference>
<proteinExistence type="predicted"/>
<reference evidence="1 2" key="1">
    <citation type="submission" date="2015-09" db="EMBL/GenBank/DDBJ databases">
        <title>Genome announcement of multiple Pseudomonas syringae strains.</title>
        <authorList>
            <person name="Thakur S."/>
            <person name="Wang P.W."/>
            <person name="Gong Y."/>
            <person name="Weir B.S."/>
            <person name="Guttman D.S."/>
        </authorList>
    </citation>
    <scope>NUCLEOTIDE SEQUENCE [LARGE SCALE GENOMIC DNA]</scope>
    <source>
        <strain evidence="1 2">ICMP9151</strain>
    </source>
</reference>
<dbReference type="Pfam" id="PF05401">
    <property type="entry name" value="NodS"/>
    <property type="match status" value="1"/>
</dbReference>
<protein>
    <recommendedName>
        <fullName evidence="3">Methyltransferase</fullName>
    </recommendedName>
</protein>
<dbReference type="RefSeq" id="WP_054997321.1">
    <property type="nucleotide sequence ID" value="NZ_LJRO01000090.1"/>
</dbReference>
<dbReference type="AlphaFoldDB" id="A0AA40P8A2"/>
<dbReference type="GO" id="GO:0009312">
    <property type="term" value="P:oligosaccharide biosynthetic process"/>
    <property type="evidence" value="ECO:0007669"/>
    <property type="project" value="InterPro"/>
</dbReference>
<dbReference type="SUPFAM" id="SSF53335">
    <property type="entry name" value="S-adenosyl-L-methionine-dependent methyltransferases"/>
    <property type="match status" value="1"/>
</dbReference>
<comment type="caution">
    <text evidence="1">The sequence shown here is derived from an EMBL/GenBank/DDBJ whole genome shotgun (WGS) entry which is preliminary data.</text>
</comment>
<dbReference type="EMBL" id="LJRO01000090">
    <property type="protein sequence ID" value="KPZ05568.1"/>
    <property type="molecule type" value="Genomic_DNA"/>
</dbReference>
<evidence type="ECO:0000313" key="1">
    <source>
        <dbReference type="EMBL" id="KPZ05568.1"/>
    </source>
</evidence>
<name>A0AA40P8A2_9PSED</name>
<dbReference type="CDD" id="cd02440">
    <property type="entry name" value="AdoMet_MTases"/>
    <property type="match status" value="1"/>
</dbReference>